<keyword evidence="3" id="KW-0597">Phosphoprotein</keyword>
<dbReference type="GO" id="GO:0008610">
    <property type="term" value="P:lipid biosynthetic process"/>
    <property type="evidence" value="ECO:0007669"/>
    <property type="project" value="UniProtKB-ARBA"/>
</dbReference>
<dbReference type="GO" id="GO:0005829">
    <property type="term" value="C:cytosol"/>
    <property type="evidence" value="ECO:0007669"/>
    <property type="project" value="TreeGrafter"/>
</dbReference>
<dbReference type="NCBIfam" id="TIGR01733">
    <property type="entry name" value="AA-adenyl-dom"/>
    <property type="match status" value="4"/>
</dbReference>
<evidence type="ECO:0000259" key="5">
    <source>
        <dbReference type="PROSITE" id="PS50075"/>
    </source>
</evidence>
<feature type="compositionally biased region" description="Polar residues" evidence="4">
    <location>
        <begin position="1"/>
        <end position="10"/>
    </location>
</feature>
<name>A0A1H2LSG7_9ACTN</name>
<sequence>MRNGAEQSGARTGDHGGARTGDHEENQRNVSELIRTHTSTQTASTPALVFGDRRVSRDEFTARVAGLARELIAAGVGPEVAVGVELARSVELLVAVHAIIEAGAHYVPLDAQLPDERLRYMVATSGARLVLVAGDADAARARYEEMAAVRTVDCTGPAPDAAPITDADRRSPVLGETAAYTIFTSGSTGRPKGVTVSHRAVASRLRWMRNWYSLTADDVFLQKTPITFDVSVWELLLPIGLGATLVIADPGRHGDPDHVADLIAAESVTVVHFVPSMLSAFTDVLGDRLAELTGLRLLFTSGEALTAAVAEPALAALPDLEIHNLYGPTEAAVDVTAQPVVSGDRNVPIGVPVPHTQTYILDSSLKPVPAGVPGELYLGGVQVARGYAARPDLTSERFVADPFGAPGSRLYRTGDLVRWNRSGAIEYLGRTDFQVKLRGQRLELGEVEAAIAAAPGVVHSAASVVDAPGGQVLVGYLSPDDVDLDAVAKSIAARLPEYMRPGTWVRLEQMPLNSSGKVDRRSLPAPDFGVAEYVAPESADEETVTKLFAELLGLDRVGVTESFFDLGGSSLSATRIAARVANELGVAVSVRDVFDAPSVRELVDTLRDRESALPPVRRIDPRPEIVPLSYAQQRMWFINKLDPASGMYNIPVVLRVSGDLDVAALRTAMGDVVSRHETLRTTFPDADGTPFQLVHEVSEIAEHLDVRHVGSVADIEAAVSSGFVLAREWPVRVRIWEAAPGEHVVAVVMHHIASDGESFAPLVSDLVTAYLARSTGESPVFAPLEVSYADFALWQREVLGSPDDPASVVGRQLAYWTEQLAGLPDVLELPTDRPRPQTATGRGAQADFAIPAEIADGITKLAAQRGVTPYMVVHAALAVVLARLSGSDDLAIGSPFAGRGQRELEPLIGMFVNTLVLRSRVDGSATFTELLADIRDTDLAAFAHADVAFESVVEAVDPVRSAAFAPLTQVWLSVEQGAGRRSAELPNGLVVSPFDGGPTLAKVDLGFGVHTAPAGDPWSGSVTYATDLFDESTVRATADRLIRVLSAVVTAPEVLIGDIELLDADERSRIEEWSGSTTSREQGLGTGTLADLVERVEPSFLHSTAVIDGDRTVDYEELTDRTNALARRLIGLGVGPDVPVAISLPRSVEMVIASHAVIAAGGHFVPIGVDAPAERVRYILDATGADVLVVSAHARDAADRVAPEAVRVVEVDASAPLTGDTSTITDADRTAPLHPDHAMYTIFTSGSTGKPKGVTVSHRAAMAMLYADHLDHEFTSADVVLAVLDFTFDPSVLDLFRPVISQGTLVIVGQGQQRDPWALRDYVIRHRVTSIMMVPSMLSLMLGELSDEDFAAMRSVRTVQLGGEALAPALADAMHRVWPQAALHNQYGPTETVIYSTIAEVGSGPSTVPIGVPTPHGTAQILDARLHPVPVGVPGELYLGGIQIARGYIGRSGLTAERFVADPSGPAGSRMYRTGDTVRWRADGQIEYLGRIDFQVKLRGQRIELGEIESVIASAPGVREVVVTVLETPTGAQSLVAYVTADTDVAVTALRGHAAEHLLPFMRPAVWTLLDDMPVNAAGKVDRERLPAPDLGGVEYVAPVGPEEEAVAAVFADILGAEKVSVTESFFDLGGTSLNAARLAARVSAALDAEVRVRDVFDAPSVRELVEAVAGRSPALPPITAVAPRPDRVPLSFAQQRMWFINRFEPDSATYNLPNVLRLSGPLDVAALRAAFVDLAMRHEVLRTTFPAVDGVPYQEVFDAAEVAGRLDWDVAESMADIQAAVTTEFDLAVDWPIRVRLWPVGTDEHVLAIVIHHIAADGESLRPLIADLVTAYSARHEGFAPEFAPLEVQFADFAIWQHEVLGSPDDAGSVIGKQLGYWREALAGMPDLLELPYDRPRPRVASGRGGVTEFTIPEHLARRIGDVATRTGATPFMVLDAALATLLARMSATDDIAIATPVAGRGRPELDPLIGMFVNTLVLRSKIDLGESFVDVVSRTRTTALGAFENADVPFETVVDAVNPVRSEAFAPLAQVMLTLDPGGAARSAGFPVGDLVFSGVEIDEPPAQVDLTFMVNSAPAGDWQGAVTFAADLFDESTVHTLATRFVTLLDALTDDVHMAIGDVSILGADEASLITEAQQGLVRPLPTEDLASALAASVDAYPDREALVFGDRSVTYSELGARVNTLARRLIAVGVGPDVAVAVCIPRSVELLVAIHAIVAAGGQYVPVDTAAPVDRAEYMVETSGATVALVHAGLPTPGPIAGLGDTVEVIAVDTSNSIEGAVAPITDDERRGRLRPQHAAYTIFTSGSTGRPKGVTLPHDAVVNRLRWGLDELPIGADDMVVLKTPYTFDCSVAELFGPLVQGSRLLIAEPDGHLDPPYLADLIADTGATMVHFVPSMLSVFLELAGPERLARLDRLRILSTTGEALPPAVAAEARAAMPDAVLYNLYGPTEAAVEITYQQLDEIGDTVPIGVPVWNSTAYVLDGRLNQVPSGVPGELYVGGVQLARGYAARPDLTADRFLADPFGEPGSRMYRTGDLVRRNASGELEYLGRTDFQVKLRGQRIELGEIEAAIAQAPGVVHTAVTVAQAPDGGEHLVAYVSGAPGETVDLDAIKAAIATPLPEYMRPTVWMPLDEFPLNTAGKLDRKSLPAPEFTSGEYVAPATDEEARVAEVFAEVLGVDRIGVTDSFFDMGGNSLSAMRLASRAGAALGVDVSVRDVFGAPSVRELVAAAAAGTRGLPPIVAVEPRPDAVPVSFAQQRMWFINQFDWESPTYNIPAVLRLTGPIDLTALRAALADVVVRHESLRTTFPAVDGLPLQRIHPASEVADRLDWTQVTDRAALERDVMTGFDVSRQWPIRARVLRISDDEHVFALVVHHIAADGESVAPLVADLVAAYVARTTGAVPEFAPLPVQYADYALWQHEVLGAPDDPTTVLGSQLAYWREKLAGLPDVIDLPTDRPRPTAASGAGARVDVQIPAGVADRIAAVAHDHGVTNFMVVHAALATLLSRLSGTDDIAIGTPIAGRGQEELDRVVGMFVNTLVLRTPISPAESFGEVLSRVKSVDVEAFAHADVPFETVVDALKPARSGAFAPLSQVWLTFDQAAGGLPGADDLPSGSVGDLAIAPLPLAATPAKVDLLVSVAAAPEPGAPWRTTLTYATDLFDESSARRIGDWLVELLDTLTSRADAAVGDALFLDDATSGRLTPVSGGRGAQPELLAETFERAARSWPQAVAVVDATGKSLTYEELDARSNRLARWLIGRGIGPESLVALAIGRSVELLTAIWAVAKTGGGYVPIDPDYPAERVANMVEDSGAVLGLTTDAAGPLPDEGFEWHRLDGLDLAAFTTAPLSDSERLATARIDNTAYVIYTSGSTGRPKGVSVSHSGLANFAREEMRRGSVSGPARVLGFASPSFDASVLEYLLATASGGLIAYRPGDAVGGEALQQFMVEHRVTHTFLTPTVLSTLDPAALESLELVYVGGEAVPQALKDEWSAVRRIQNLYGPTETTIGITISEPMKPGEPVLLGGPLAGLGLQVLDSRLHPVPVGVPGELYVTGLPLSRGYLNRPGLTAERFVADPFGHNGSRMYRTGDVVRWQRSADGALALAYSGRIDDQVKLRGLRIELGEIESALAAHPAVDSAVVVGVGGAVATSLAAYLVTTGDVTDEELREFIGRRLPSFMVPATLTRLDALPMTPVGKLDKAALPEPVVVAADHVEPETDNERAIAEVFAEVLGVERVSVTESFFDLGGNSLSATQVVSRVHDRGLPLELRWLFSDPTVRELARRIDDEGSARGNDVLITLRGDGTRPPLFCVHPAGGLAWFYGGFAPYIADRPIYGLQDPHVVNGEDSATDAHDLAARYVEEIRRVQPEGPYHLLGWSIGGIIAHAMATRLQAAGEQVAYLGIMDTAPPVDGEIPAPEVVAEGEPETEQDHAADILGGWRDLFDLDDAVEAETPEEVAAIVRTQIAGMGLLADDVVDRIMDSFAVSGDMLTGYRPQRFAGAVQVFTATNDKENPAAIPEGWRAHVSGTIDNTDVPTHHLGMTDAASLAVIGPRVDQALSGSRERETDSLDPS</sequence>
<protein>
    <submittedName>
        <fullName evidence="6">Amino acid adenylation domain-containing protein</fullName>
    </submittedName>
</protein>
<dbReference type="InterPro" id="IPR001242">
    <property type="entry name" value="Condensation_dom"/>
</dbReference>
<dbReference type="OrthoDB" id="4501954at2"/>
<dbReference type="SUPFAM" id="SSF47336">
    <property type="entry name" value="ACP-like"/>
    <property type="match status" value="4"/>
</dbReference>
<dbReference type="UniPathway" id="UPA00011"/>
<dbReference type="PANTHER" id="PTHR45527">
    <property type="entry name" value="NONRIBOSOMAL PEPTIDE SYNTHETASE"/>
    <property type="match status" value="1"/>
</dbReference>
<dbReference type="Pfam" id="PF00668">
    <property type="entry name" value="Condensation"/>
    <property type="match status" value="3"/>
</dbReference>
<dbReference type="SMART" id="SM00823">
    <property type="entry name" value="PKS_PP"/>
    <property type="match status" value="4"/>
</dbReference>
<dbReference type="InterPro" id="IPR023213">
    <property type="entry name" value="CAT-like_dom_sf"/>
</dbReference>
<dbReference type="Pfam" id="PF00975">
    <property type="entry name" value="Thioesterase"/>
    <property type="match status" value="1"/>
</dbReference>
<comment type="cofactor">
    <cofactor evidence="1">
        <name>pantetheine 4'-phosphate</name>
        <dbReference type="ChEBI" id="CHEBI:47942"/>
    </cofactor>
</comment>
<evidence type="ECO:0000256" key="4">
    <source>
        <dbReference type="SAM" id="MobiDB-lite"/>
    </source>
</evidence>
<dbReference type="Proteomes" id="UP000183180">
    <property type="component" value="Unassembled WGS sequence"/>
</dbReference>
<feature type="domain" description="Carrier" evidence="5">
    <location>
        <begin position="3715"/>
        <end position="3789"/>
    </location>
</feature>
<evidence type="ECO:0000256" key="3">
    <source>
        <dbReference type="ARBA" id="ARBA00022553"/>
    </source>
</evidence>
<feature type="domain" description="Carrier" evidence="5">
    <location>
        <begin position="1598"/>
        <end position="1673"/>
    </location>
</feature>
<dbReference type="InterPro" id="IPR009081">
    <property type="entry name" value="PP-bd_ACP"/>
</dbReference>
<dbReference type="PANTHER" id="PTHR45527:SF1">
    <property type="entry name" value="FATTY ACID SYNTHASE"/>
    <property type="match status" value="1"/>
</dbReference>
<feature type="compositionally biased region" description="Basic and acidic residues" evidence="4">
    <location>
        <begin position="12"/>
        <end position="26"/>
    </location>
</feature>
<dbReference type="FunFam" id="3.40.50.980:FF:000002">
    <property type="entry name" value="Enterobactin synthetase component F"/>
    <property type="match status" value="1"/>
</dbReference>
<evidence type="ECO:0000313" key="6">
    <source>
        <dbReference type="EMBL" id="SDU83927.1"/>
    </source>
</evidence>
<dbReference type="InterPro" id="IPR045851">
    <property type="entry name" value="AMP-bd_C_sf"/>
</dbReference>
<dbReference type="Gene3D" id="3.30.559.30">
    <property type="entry name" value="Nonribosomal peptide synthetase, condensation domain"/>
    <property type="match status" value="3"/>
</dbReference>
<dbReference type="Gene3D" id="3.30.300.30">
    <property type="match status" value="4"/>
</dbReference>
<dbReference type="Gene3D" id="3.30.559.10">
    <property type="entry name" value="Chloramphenicol acetyltransferase-like domain"/>
    <property type="match status" value="3"/>
</dbReference>
<dbReference type="SUPFAM" id="SSF53474">
    <property type="entry name" value="alpha/beta-Hydrolases"/>
    <property type="match status" value="1"/>
</dbReference>
<dbReference type="EMBL" id="FNLM01000036">
    <property type="protein sequence ID" value="SDU83927.1"/>
    <property type="molecule type" value="Genomic_DNA"/>
</dbReference>
<dbReference type="CDD" id="cd05930">
    <property type="entry name" value="A_NRPS"/>
    <property type="match status" value="1"/>
</dbReference>
<dbReference type="Pfam" id="PF00501">
    <property type="entry name" value="AMP-binding"/>
    <property type="match status" value="4"/>
</dbReference>
<dbReference type="InterPro" id="IPR025110">
    <property type="entry name" value="AMP-bd_C"/>
</dbReference>
<dbReference type="FunFam" id="2.30.38.10:FF:000001">
    <property type="entry name" value="Non-ribosomal peptide synthetase PvdI"/>
    <property type="match status" value="3"/>
</dbReference>
<dbReference type="PROSITE" id="PS50075">
    <property type="entry name" value="CARRIER"/>
    <property type="match status" value="4"/>
</dbReference>
<dbReference type="InterPro" id="IPR020806">
    <property type="entry name" value="PKS_PP-bd"/>
</dbReference>
<accession>A0A1H2LSG7</accession>
<proteinExistence type="predicted"/>
<dbReference type="InterPro" id="IPR036736">
    <property type="entry name" value="ACP-like_sf"/>
</dbReference>
<dbReference type="InterPro" id="IPR006162">
    <property type="entry name" value="Ppantetheine_attach_site"/>
</dbReference>
<keyword evidence="2" id="KW-0596">Phosphopantetheine</keyword>
<dbReference type="Gene3D" id="3.40.50.1820">
    <property type="entry name" value="alpha/beta hydrolase"/>
    <property type="match status" value="1"/>
</dbReference>
<dbReference type="FunFam" id="1.10.1200.10:FF:000005">
    <property type="entry name" value="Nonribosomal peptide synthetase 1"/>
    <property type="match status" value="2"/>
</dbReference>
<dbReference type="InterPro" id="IPR010071">
    <property type="entry name" value="AA_adenyl_dom"/>
</dbReference>
<dbReference type="SUPFAM" id="SSF52777">
    <property type="entry name" value="CoA-dependent acyltransferases"/>
    <property type="match status" value="6"/>
</dbReference>
<dbReference type="GO" id="GO:0009366">
    <property type="term" value="C:enterobactin synthetase complex"/>
    <property type="evidence" value="ECO:0007669"/>
    <property type="project" value="TreeGrafter"/>
</dbReference>
<dbReference type="SUPFAM" id="SSF56801">
    <property type="entry name" value="Acetyl-CoA synthetase-like"/>
    <property type="match status" value="4"/>
</dbReference>
<dbReference type="PROSITE" id="PS00455">
    <property type="entry name" value="AMP_BINDING"/>
    <property type="match status" value="1"/>
</dbReference>
<dbReference type="Gene3D" id="1.10.1200.10">
    <property type="entry name" value="ACP-like"/>
    <property type="match status" value="3"/>
</dbReference>
<dbReference type="STRING" id="158898.SAMN04488548_136799"/>
<evidence type="ECO:0000256" key="2">
    <source>
        <dbReference type="ARBA" id="ARBA00022450"/>
    </source>
</evidence>
<dbReference type="Gene3D" id="3.40.50.980">
    <property type="match status" value="8"/>
</dbReference>
<dbReference type="FunFam" id="3.40.50.12780:FF:000012">
    <property type="entry name" value="Non-ribosomal peptide synthetase"/>
    <property type="match status" value="2"/>
</dbReference>
<dbReference type="FunFam" id="3.40.50.980:FF:000001">
    <property type="entry name" value="Non-ribosomal peptide synthetase"/>
    <property type="match status" value="2"/>
</dbReference>
<dbReference type="InterPro" id="IPR000873">
    <property type="entry name" value="AMP-dep_synth/lig_dom"/>
</dbReference>
<reference evidence="6 7" key="1">
    <citation type="submission" date="2016-10" db="EMBL/GenBank/DDBJ databases">
        <authorList>
            <person name="de Groot N.N."/>
        </authorList>
    </citation>
    <scope>NUCLEOTIDE SEQUENCE [LARGE SCALE GENOMIC DNA]</scope>
    <source>
        <strain evidence="6 7">DSM 44215</strain>
    </source>
</reference>
<dbReference type="NCBIfam" id="NF003417">
    <property type="entry name" value="PRK04813.1"/>
    <property type="match status" value="4"/>
</dbReference>
<dbReference type="GO" id="GO:0031177">
    <property type="term" value="F:phosphopantetheine binding"/>
    <property type="evidence" value="ECO:0007669"/>
    <property type="project" value="InterPro"/>
</dbReference>
<dbReference type="InterPro" id="IPR020845">
    <property type="entry name" value="AMP-binding_CS"/>
</dbReference>
<feature type="domain" description="Carrier" evidence="5">
    <location>
        <begin position="2661"/>
        <end position="2736"/>
    </location>
</feature>
<dbReference type="Gene3D" id="2.30.38.10">
    <property type="entry name" value="Luciferase, Domain 3"/>
    <property type="match status" value="4"/>
</dbReference>
<dbReference type="RefSeq" id="WP_074854108.1">
    <property type="nucleotide sequence ID" value="NZ_FNLM01000036.1"/>
</dbReference>
<dbReference type="PROSITE" id="PS00012">
    <property type="entry name" value="PHOSPHOPANTETHEINE"/>
    <property type="match status" value="3"/>
</dbReference>
<dbReference type="Pfam" id="PF00550">
    <property type="entry name" value="PP-binding"/>
    <property type="match status" value="4"/>
</dbReference>
<dbReference type="GO" id="GO:0047527">
    <property type="term" value="F:2,3-dihydroxybenzoate-serine ligase activity"/>
    <property type="evidence" value="ECO:0007669"/>
    <property type="project" value="TreeGrafter"/>
</dbReference>
<feature type="domain" description="Carrier" evidence="5">
    <location>
        <begin position="535"/>
        <end position="610"/>
    </location>
</feature>
<dbReference type="GO" id="GO:0043041">
    <property type="term" value="P:amino acid activation for nonribosomal peptide biosynthetic process"/>
    <property type="evidence" value="ECO:0007669"/>
    <property type="project" value="TreeGrafter"/>
</dbReference>
<gene>
    <name evidence="6" type="ORF">SAMN04488548_136799</name>
</gene>
<dbReference type="Pfam" id="PF13193">
    <property type="entry name" value="AMP-binding_C"/>
    <property type="match status" value="4"/>
</dbReference>
<organism evidence="6 7">
    <name type="scientific">Gordonia westfalica</name>
    <dbReference type="NCBI Taxonomy" id="158898"/>
    <lineage>
        <taxon>Bacteria</taxon>
        <taxon>Bacillati</taxon>
        <taxon>Actinomycetota</taxon>
        <taxon>Actinomycetes</taxon>
        <taxon>Mycobacteriales</taxon>
        <taxon>Gordoniaceae</taxon>
        <taxon>Gordonia</taxon>
    </lineage>
</organism>
<feature type="region of interest" description="Disordered" evidence="4">
    <location>
        <begin position="1"/>
        <end position="26"/>
    </location>
</feature>
<dbReference type="CDD" id="cd19540">
    <property type="entry name" value="LCL_NRPS-like"/>
    <property type="match status" value="3"/>
</dbReference>
<dbReference type="GO" id="GO:0009239">
    <property type="term" value="P:enterobactin biosynthetic process"/>
    <property type="evidence" value="ECO:0007669"/>
    <property type="project" value="TreeGrafter"/>
</dbReference>
<evidence type="ECO:0000313" key="7">
    <source>
        <dbReference type="Proteomes" id="UP000183180"/>
    </source>
</evidence>
<dbReference type="InterPro" id="IPR001031">
    <property type="entry name" value="Thioesterase"/>
</dbReference>
<dbReference type="InterPro" id="IPR029058">
    <property type="entry name" value="AB_hydrolase_fold"/>
</dbReference>
<evidence type="ECO:0000256" key="1">
    <source>
        <dbReference type="ARBA" id="ARBA00001957"/>
    </source>
</evidence>